<evidence type="ECO:0000313" key="2">
    <source>
        <dbReference type="Proteomes" id="UP001140949"/>
    </source>
</evidence>
<reference evidence="1" key="2">
    <citation type="submission" date="2023-04" db="EMBL/GenBank/DDBJ databases">
        <authorList>
            <person name="Bruccoleri R.E."/>
            <person name="Oakeley E.J."/>
            <person name="Faust A.-M."/>
            <person name="Dessus-Babus S."/>
            <person name="Altorfer M."/>
            <person name="Burckhardt D."/>
            <person name="Oertli M."/>
            <person name="Naumann U."/>
            <person name="Petersen F."/>
            <person name="Wong J."/>
        </authorList>
    </citation>
    <scope>NUCLEOTIDE SEQUENCE</scope>
    <source>
        <strain evidence="1">GSM-AAB239-AS_SAM_17_03QT</strain>
        <tissue evidence="1">Leaf</tissue>
    </source>
</reference>
<name>A0AAX6DVW1_IRIPA</name>
<dbReference type="AlphaFoldDB" id="A0AAX6DVW1"/>
<evidence type="ECO:0000313" key="1">
    <source>
        <dbReference type="EMBL" id="KAJ6795894.1"/>
    </source>
</evidence>
<reference evidence="1" key="1">
    <citation type="journal article" date="2023" name="GigaByte">
        <title>Genome assembly of the bearded iris, Iris pallida Lam.</title>
        <authorList>
            <person name="Bruccoleri R.E."/>
            <person name="Oakeley E.J."/>
            <person name="Faust A.M.E."/>
            <person name="Altorfer M."/>
            <person name="Dessus-Babus S."/>
            <person name="Burckhardt D."/>
            <person name="Oertli M."/>
            <person name="Naumann U."/>
            <person name="Petersen F."/>
            <person name="Wong J."/>
        </authorList>
    </citation>
    <scope>NUCLEOTIDE SEQUENCE</scope>
    <source>
        <strain evidence="1">GSM-AAB239-AS_SAM_17_03QT</strain>
    </source>
</reference>
<organism evidence="1 2">
    <name type="scientific">Iris pallida</name>
    <name type="common">Sweet iris</name>
    <dbReference type="NCBI Taxonomy" id="29817"/>
    <lineage>
        <taxon>Eukaryota</taxon>
        <taxon>Viridiplantae</taxon>
        <taxon>Streptophyta</taxon>
        <taxon>Embryophyta</taxon>
        <taxon>Tracheophyta</taxon>
        <taxon>Spermatophyta</taxon>
        <taxon>Magnoliopsida</taxon>
        <taxon>Liliopsida</taxon>
        <taxon>Asparagales</taxon>
        <taxon>Iridaceae</taxon>
        <taxon>Iridoideae</taxon>
        <taxon>Irideae</taxon>
        <taxon>Iris</taxon>
    </lineage>
</organism>
<dbReference type="Proteomes" id="UP001140949">
    <property type="component" value="Unassembled WGS sequence"/>
</dbReference>
<dbReference type="EMBL" id="JANAVB010041620">
    <property type="protein sequence ID" value="KAJ6795894.1"/>
    <property type="molecule type" value="Genomic_DNA"/>
</dbReference>
<accession>A0AAX6DVW1</accession>
<sequence>MPSSRCLSSVRRTASPRAVQRATSCPLVEASGERELLRRESRQRQVPLALCHPLPVPGERQI</sequence>
<gene>
    <name evidence="1" type="ORF">M6B38_223670</name>
</gene>
<proteinExistence type="predicted"/>
<protein>
    <submittedName>
        <fullName evidence="1">Uncharacterized protein</fullName>
    </submittedName>
</protein>
<comment type="caution">
    <text evidence="1">The sequence shown here is derived from an EMBL/GenBank/DDBJ whole genome shotgun (WGS) entry which is preliminary data.</text>
</comment>
<keyword evidence="2" id="KW-1185">Reference proteome</keyword>